<accession>A0A815GKX2</accession>
<dbReference type="AlphaFoldDB" id="A0A815GKX2"/>
<dbReference type="InterPro" id="IPR005162">
    <property type="entry name" value="Retrotrans_gag_dom"/>
</dbReference>
<comment type="caution">
    <text evidence="2">The sequence shown here is derived from an EMBL/GenBank/DDBJ whole genome shotgun (WGS) entry which is preliminary data.</text>
</comment>
<dbReference type="EMBL" id="CAJNOQ010014420">
    <property type="protein sequence ID" value="CAF1341265.1"/>
    <property type="molecule type" value="Genomic_DNA"/>
</dbReference>
<dbReference type="OrthoDB" id="10012128at2759"/>
<proteinExistence type="predicted"/>
<dbReference type="Pfam" id="PF03732">
    <property type="entry name" value="Retrotrans_gag"/>
    <property type="match status" value="1"/>
</dbReference>
<evidence type="ECO:0000259" key="1">
    <source>
        <dbReference type="Pfam" id="PF03732"/>
    </source>
</evidence>
<keyword evidence="4" id="KW-1185">Reference proteome</keyword>
<dbReference type="EMBL" id="CAJOBC010058928">
    <property type="protein sequence ID" value="CAF4202393.1"/>
    <property type="molecule type" value="Genomic_DNA"/>
</dbReference>
<protein>
    <recommendedName>
        <fullName evidence="1">Retrotransposon gag domain-containing protein</fullName>
    </recommendedName>
</protein>
<feature type="domain" description="Retrotransposon gag" evidence="1">
    <location>
        <begin position="106"/>
        <end position="194"/>
    </location>
</feature>
<reference evidence="2" key="1">
    <citation type="submission" date="2021-02" db="EMBL/GenBank/DDBJ databases">
        <authorList>
            <person name="Nowell W R."/>
        </authorList>
    </citation>
    <scope>NUCLEOTIDE SEQUENCE</scope>
</reference>
<dbReference type="Proteomes" id="UP000681722">
    <property type="component" value="Unassembled WGS sequence"/>
</dbReference>
<name>A0A815GKX2_9BILA</name>
<dbReference type="PANTHER" id="PTHR33194:SF4">
    <property type="entry name" value="CCHC-TYPE DOMAIN-CONTAINING PROTEIN"/>
    <property type="match status" value="1"/>
</dbReference>
<gene>
    <name evidence="2" type="ORF">GPM918_LOCUS30443</name>
    <name evidence="3" type="ORF">SRO942_LOCUS31056</name>
</gene>
<sequence>MPVRTRAQHYELERNAEEQLGDELERLGGIEVEQSNNPRQQAHIVYRPIQFIMAEKLVNSILSKSLEQLPKFSGTITDDVDKWIIDITHELNLVKLDDSHKLAAIQTYLDGDARRWYTNNLQMMHNWATFLRELRATFSSSFSKEAAIKQIGNRQQHINETVLHYYTDMMELANRIDHQMNDELKVAYLTTGLKISLKKEVLRNKPQTPAEFIKYAQDEEKLDSSITTQISNDNRLTIPIDYVASSVRSPLLRASNNLSSFRQQHRQSYYPSPQYYSANLTDNSLV</sequence>
<evidence type="ECO:0000313" key="3">
    <source>
        <dbReference type="EMBL" id="CAF4202393.1"/>
    </source>
</evidence>
<dbReference type="Proteomes" id="UP000663829">
    <property type="component" value="Unassembled WGS sequence"/>
</dbReference>
<dbReference type="PANTHER" id="PTHR33194">
    <property type="entry name" value="ZINC KNUCKLE DOMAINCONTAINING PROTEIN"/>
    <property type="match status" value="1"/>
</dbReference>
<organism evidence="2 4">
    <name type="scientific">Didymodactylos carnosus</name>
    <dbReference type="NCBI Taxonomy" id="1234261"/>
    <lineage>
        <taxon>Eukaryota</taxon>
        <taxon>Metazoa</taxon>
        <taxon>Spiralia</taxon>
        <taxon>Gnathifera</taxon>
        <taxon>Rotifera</taxon>
        <taxon>Eurotatoria</taxon>
        <taxon>Bdelloidea</taxon>
        <taxon>Philodinida</taxon>
        <taxon>Philodinidae</taxon>
        <taxon>Didymodactylos</taxon>
    </lineage>
</organism>
<evidence type="ECO:0000313" key="4">
    <source>
        <dbReference type="Proteomes" id="UP000663829"/>
    </source>
</evidence>
<evidence type="ECO:0000313" key="2">
    <source>
        <dbReference type="EMBL" id="CAF1341265.1"/>
    </source>
</evidence>